<evidence type="ECO:0000256" key="1">
    <source>
        <dbReference type="SAM" id="MobiDB-lite"/>
    </source>
</evidence>
<dbReference type="InterPro" id="IPR052353">
    <property type="entry name" value="Benzoxazolinone_Detox_Enz"/>
</dbReference>
<dbReference type="PROSITE" id="PS51340">
    <property type="entry name" value="MOSC"/>
    <property type="match status" value="1"/>
</dbReference>
<evidence type="ECO:0000313" key="3">
    <source>
        <dbReference type="EMBL" id="MFC4351753.1"/>
    </source>
</evidence>
<dbReference type="SUPFAM" id="SSF50800">
    <property type="entry name" value="PK beta-barrel domain-like"/>
    <property type="match status" value="1"/>
</dbReference>
<evidence type="ECO:0000313" key="4">
    <source>
        <dbReference type="Proteomes" id="UP001595799"/>
    </source>
</evidence>
<dbReference type="Pfam" id="PF03473">
    <property type="entry name" value="MOSC"/>
    <property type="match status" value="1"/>
</dbReference>
<accession>A0ABV8ULQ6</accession>
<reference evidence="4" key="1">
    <citation type="journal article" date="2019" name="Int. J. Syst. Evol. Microbiol.">
        <title>The Global Catalogue of Microorganisms (GCM) 10K type strain sequencing project: providing services to taxonomists for standard genome sequencing and annotation.</title>
        <authorList>
            <consortium name="The Broad Institute Genomics Platform"/>
            <consortium name="The Broad Institute Genome Sequencing Center for Infectious Disease"/>
            <person name="Wu L."/>
            <person name="Ma J."/>
        </authorList>
    </citation>
    <scope>NUCLEOTIDE SEQUENCE [LARGE SCALE GENOMIC DNA]</scope>
    <source>
        <strain evidence="4">CECT 8472</strain>
    </source>
</reference>
<keyword evidence="4" id="KW-1185">Reference proteome</keyword>
<sequence length="234" mass="26158">MGDKTHILRAVLLGELKPLGAQAVPSGIDKQAASGSVEVGPEGLAGDHQGDRKNHGGPEKAIHHYPYDHYTWWRSRYPELAPQLEGPGRFGENISTRGLCEADVCIGDVFRLGSAVVQVSQGRQPCWRLNARFAEKTMARRVQESARTGWYYRVLESGRVATGDTLELLERPAEGWSLQRILHLLYRDTLNREALSGLAELPELADSWRVLARRRLDRAAVEDWTGRLETPQQA</sequence>
<dbReference type="Gene3D" id="2.40.33.20">
    <property type="entry name" value="PK beta-barrel domain-like"/>
    <property type="match status" value="1"/>
</dbReference>
<gene>
    <name evidence="3" type="ORF">ACFOW6_09390</name>
</gene>
<dbReference type="Pfam" id="PF03475">
    <property type="entry name" value="YiiM_3-alpha"/>
    <property type="match status" value="1"/>
</dbReference>
<dbReference type="RefSeq" id="WP_382422077.1">
    <property type="nucleotide sequence ID" value="NZ_JBHSCW010000003.1"/>
</dbReference>
<dbReference type="InterPro" id="IPR005163">
    <property type="entry name" value="Tri_helical_YiiM-like"/>
</dbReference>
<protein>
    <submittedName>
        <fullName evidence="3">MOSC domain-containing protein</fullName>
    </submittedName>
</protein>
<name>A0ABV8ULQ6_9PROT</name>
<organism evidence="3 4">
    <name type="scientific">Fodinicurvata halophila</name>
    <dbReference type="NCBI Taxonomy" id="1419723"/>
    <lineage>
        <taxon>Bacteria</taxon>
        <taxon>Pseudomonadati</taxon>
        <taxon>Pseudomonadota</taxon>
        <taxon>Alphaproteobacteria</taxon>
        <taxon>Rhodospirillales</taxon>
        <taxon>Rhodovibrionaceae</taxon>
        <taxon>Fodinicurvata</taxon>
    </lineage>
</organism>
<dbReference type="InterPro" id="IPR011037">
    <property type="entry name" value="Pyrv_Knase-like_insert_dom_sf"/>
</dbReference>
<feature type="domain" description="MOSC" evidence="2">
    <location>
        <begin position="31"/>
        <end position="169"/>
    </location>
</feature>
<dbReference type="PANTHER" id="PTHR30212">
    <property type="entry name" value="PROTEIN YIIM"/>
    <property type="match status" value="1"/>
</dbReference>
<dbReference type="Proteomes" id="UP001595799">
    <property type="component" value="Unassembled WGS sequence"/>
</dbReference>
<dbReference type="EMBL" id="JBHSCW010000003">
    <property type="protein sequence ID" value="MFC4351753.1"/>
    <property type="molecule type" value="Genomic_DNA"/>
</dbReference>
<evidence type="ECO:0000259" key="2">
    <source>
        <dbReference type="PROSITE" id="PS51340"/>
    </source>
</evidence>
<proteinExistence type="predicted"/>
<feature type="region of interest" description="Disordered" evidence="1">
    <location>
        <begin position="30"/>
        <end position="60"/>
    </location>
</feature>
<dbReference type="InterPro" id="IPR005302">
    <property type="entry name" value="MoCF_Sase_C"/>
</dbReference>
<dbReference type="PANTHER" id="PTHR30212:SF2">
    <property type="entry name" value="PROTEIN YIIM"/>
    <property type="match status" value="1"/>
</dbReference>
<comment type="caution">
    <text evidence="3">The sequence shown here is derived from an EMBL/GenBank/DDBJ whole genome shotgun (WGS) entry which is preliminary data.</text>
</comment>
<feature type="compositionally biased region" description="Basic and acidic residues" evidence="1">
    <location>
        <begin position="48"/>
        <end position="60"/>
    </location>
</feature>